<dbReference type="GO" id="GO:0047545">
    <property type="term" value="F:(S)-2-hydroxyglutarate dehydrogenase activity"/>
    <property type="evidence" value="ECO:0007669"/>
    <property type="project" value="UniProtKB-EC"/>
</dbReference>
<dbReference type="Pfam" id="PF01266">
    <property type="entry name" value="DAO"/>
    <property type="match status" value="1"/>
</dbReference>
<protein>
    <recommendedName>
        <fullName evidence="8">L-2-hydroxyglutarate dehydrogenase, mitochondrial</fullName>
        <ecNumber evidence="7">1.1.99.2</ecNumber>
    </recommendedName>
</protein>
<dbReference type="Gene3D" id="3.30.9.10">
    <property type="entry name" value="D-Amino Acid Oxidase, subunit A, domain 2"/>
    <property type="match status" value="1"/>
</dbReference>
<evidence type="ECO:0000256" key="4">
    <source>
        <dbReference type="ARBA" id="ARBA00023002"/>
    </source>
</evidence>
<dbReference type="Proteomes" id="UP000516437">
    <property type="component" value="Chromosome 2"/>
</dbReference>
<dbReference type="SUPFAM" id="SSF51905">
    <property type="entry name" value="FAD/NAD(P)-binding domain"/>
    <property type="match status" value="1"/>
</dbReference>
<evidence type="ECO:0000313" key="11">
    <source>
        <dbReference type="Proteomes" id="UP000516437"/>
    </source>
</evidence>
<dbReference type="AlphaFoldDB" id="A0A6A1WD28"/>
<evidence type="ECO:0000259" key="9">
    <source>
        <dbReference type="Pfam" id="PF01266"/>
    </source>
</evidence>
<evidence type="ECO:0000256" key="1">
    <source>
        <dbReference type="ARBA" id="ARBA00001974"/>
    </source>
</evidence>
<evidence type="ECO:0000256" key="3">
    <source>
        <dbReference type="ARBA" id="ARBA00022827"/>
    </source>
</evidence>
<dbReference type="PANTHER" id="PTHR43104">
    <property type="entry name" value="L-2-HYDROXYGLUTARATE DEHYDROGENASE, MITOCHONDRIAL"/>
    <property type="match status" value="1"/>
</dbReference>
<keyword evidence="3" id="KW-0274">FAD</keyword>
<evidence type="ECO:0000256" key="8">
    <source>
        <dbReference type="ARBA" id="ARBA00041137"/>
    </source>
</evidence>
<organism evidence="10 11">
    <name type="scientific">Morella rubra</name>
    <name type="common">Chinese bayberry</name>
    <dbReference type="NCBI Taxonomy" id="262757"/>
    <lineage>
        <taxon>Eukaryota</taxon>
        <taxon>Viridiplantae</taxon>
        <taxon>Streptophyta</taxon>
        <taxon>Embryophyta</taxon>
        <taxon>Tracheophyta</taxon>
        <taxon>Spermatophyta</taxon>
        <taxon>Magnoliopsida</taxon>
        <taxon>eudicotyledons</taxon>
        <taxon>Gunneridae</taxon>
        <taxon>Pentapetalae</taxon>
        <taxon>rosids</taxon>
        <taxon>fabids</taxon>
        <taxon>Fagales</taxon>
        <taxon>Myricaceae</taxon>
        <taxon>Morella</taxon>
    </lineage>
</organism>
<keyword evidence="11" id="KW-1185">Reference proteome</keyword>
<dbReference type="EMBL" id="RXIC02000020">
    <property type="protein sequence ID" value="KAB1223202.1"/>
    <property type="molecule type" value="Genomic_DNA"/>
</dbReference>
<dbReference type="OrthoDB" id="498204at2759"/>
<reference evidence="10 11" key="1">
    <citation type="journal article" date="2019" name="Plant Biotechnol. J.">
        <title>The red bayberry genome and genetic basis of sex determination.</title>
        <authorList>
            <person name="Jia H.M."/>
            <person name="Jia H.J."/>
            <person name="Cai Q.L."/>
            <person name="Wang Y."/>
            <person name="Zhao H.B."/>
            <person name="Yang W.F."/>
            <person name="Wang G.Y."/>
            <person name="Li Y.H."/>
            <person name="Zhan D.L."/>
            <person name="Shen Y.T."/>
            <person name="Niu Q.F."/>
            <person name="Chang L."/>
            <person name="Qiu J."/>
            <person name="Zhao L."/>
            <person name="Xie H.B."/>
            <person name="Fu W.Y."/>
            <person name="Jin J."/>
            <person name="Li X.W."/>
            <person name="Jiao Y."/>
            <person name="Zhou C.C."/>
            <person name="Tu T."/>
            <person name="Chai C.Y."/>
            <person name="Gao J.L."/>
            <person name="Fan L.J."/>
            <person name="van de Weg E."/>
            <person name="Wang J.Y."/>
            <person name="Gao Z.S."/>
        </authorList>
    </citation>
    <scope>NUCLEOTIDE SEQUENCE [LARGE SCALE GENOMIC DNA]</scope>
    <source>
        <tissue evidence="10">Leaves</tissue>
    </source>
</reference>
<comment type="similarity">
    <text evidence="6">Belongs to the L2HGDH family.</text>
</comment>
<keyword evidence="2" id="KW-0285">Flavoprotein</keyword>
<dbReference type="InterPro" id="IPR006076">
    <property type="entry name" value="FAD-dep_OxRdtase"/>
</dbReference>
<evidence type="ECO:0000256" key="2">
    <source>
        <dbReference type="ARBA" id="ARBA00022630"/>
    </source>
</evidence>
<comment type="cofactor">
    <cofactor evidence="1">
        <name>FAD</name>
        <dbReference type="ChEBI" id="CHEBI:57692"/>
    </cofactor>
</comment>
<dbReference type="Gene3D" id="3.50.50.60">
    <property type="entry name" value="FAD/NAD(P)-binding domain"/>
    <property type="match status" value="1"/>
</dbReference>
<gene>
    <name evidence="10" type="ORF">CJ030_MR2G006903</name>
</gene>
<dbReference type="PANTHER" id="PTHR43104:SF4">
    <property type="entry name" value="L-2-HYDROXYGLUTARATE DEHYDROGENASE, MITOCHONDRIAL"/>
    <property type="match status" value="1"/>
</dbReference>
<evidence type="ECO:0000256" key="6">
    <source>
        <dbReference type="ARBA" id="ARBA00037941"/>
    </source>
</evidence>
<proteinExistence type="inferred from homology"/>
<dbReference type="EC" id="1.1.99.2" evidence="7"/>
<evidence type="ECO:0000256" key="7">
    <source>
        <dbReference type="ARBA" id="ARBA00038878"/>
    </source>
</evidence>
<dbReference type="InterPro" id="IPR036188">
    <property type="entry name" value="FAD/NAD-bd_sf"/>
</dbReference>
<comment type="caution">
    <text evidence="10">The sequence shown here is derived from an EMBL/GenBank/DDBJ whole genome shotgun (WGS) entry which is preliminary data.</text>
</comment>
<accession>A0A6A1WD28</accession>
<name>A0A6A1WD28_9ROSI</name>
<evidence type="ECO:0000256" key="5">
    <source>
        <dbReference type="ARBA" id="ARBA00036066"/>
    </source>
</evidence>
<comment type="catalytic activity">
    <reaction evidence="5">
        <text>(S)-2-hydroxyglutarate + A = 2-oxoglutarate + AH2</text>
        <dbReference type="Rhea" id="RHEA:21252"/>
        <dbReference type="ChEBI" id="CHEBI:13193"/>
        <dbReference type="ChEBI" id="CHEBI:16782"/>
        <dbReference type="ChEBI" id="CHEBI:16810"/>
        <dbReference type="ChEBI" id="CHEBI:17499"/>
        <dbReference type="EC" id="1.1.99.2"/>
    </reaction>
</comment>
<evidence type="ECO:0000313" key="10">
    <source>
        <dbReference type="EMBL" id="KAB1223202.1"/>
    </source>
</evidence>
<feature type="domain" description="FAD dependent oxidoreductase" evidence="9">
    <location>
        <begin position="46"/>
        <end position="430"/>
    </location>
</feature>
<keyword evidence="4" id="KW-0560">Oxidoreductase</keyword>
<sequence length="433" mass="47291">MPKQALECLLRNSKGILQSSSSTRICIRWKNLSTKAHIEGARERADCVVIGAGVVGLALARELALRGREVLVLDSAPTFGTGTSSRNSEVIHAGIYYPHRSLKAIFCVRGREMLYKYCSEHDIPHKQIGKLIVATGSSEVPKLNDLMNRGIQNGVDGLRMIEGSEAERMEPELRCLKALVSPLSGIVDTHSLMLSLVGEAENEGTIFSYNTTVIGAHLEGNKFCLHVSETKQLENSNGKFLLHPELVLIPELVVNCTGLSATALANRFDGVRSGVIPSTYYARGCYFTLSNAGIPPFNHLIYPIPEDGGLGVHVTVDMDGQIKFGPDVEWIGGIDDISSFLNRFDYSVCANRATRFYPEIRKYYPNLEDGSLEPGYSGIRPKLSGPQQSPCDFVIQGEDTHGLPGLINLFGIESPGLTSCLAISEHIAARFLR</sequence>